<feature type="transmembrane region" description="Helical" evidence="1">
    <location>
        <begin position="226"/>
        <end position="251"/>
    </location>
</feature>
<reference evidence="2" key="1">
    <citation type="submission" date="2022-04" db="EMBL/GenBank/DDBJ databases">
        <title>Carnegiea gigantea Genome sequencing and assembly v2.</title>
        <authorList>
            <person name="Copetti D."/>
            <person name="Sanderson M.J."/>
            <person name="Burquez A."/>
            <person name="Wojciechowski M.F."/>
        </authorList>
    </citation>
    <scope>NUCLEOTIDE SEQUENCE</scope>
    <source>
        <strain evidence="2">SGP5-SGP5p</strain>
        <tissue evidence="2">Aerial part</tissue>
    </source>
</reference>
<dbReference type="EMBL" id="JAKOGI010000155">
    <property type="protein sequence ID" value="KAJ8441755.1"/>
    <property type="molecule type" value="Genomic_DNA"/>
</dbReference>
<dbReference type="PANTHER" id="PTHR34809:SF1">
    <property type="entry name" value="MALTOSE EXCESS PROTEIN 1, CHLOROPLASTIC-RELATED"/>
    <property type="match status" value="1"/>
</dbReference>
<organism evidence="2 3">
    <name type="scientific">Carnegiea gigantea</name>
    <dbReference type="NCBI Taxonomy" id="171969"/>
    <lineage>
        <taxon>Eukaryota</taxon>
        <taxon>Viridiplantae</taxon>
        <taxon>Streptophyta</taxon>
        <taxon>Embryophyta</taxon>
        <taxon>Tracheophyta</taxon>
        <taxon>Spermatophyta</taxon>
        <taxon>Magnoliopsida</taxon>
        <taxon>eudicotyledons</taxon>
        <taxon>Gunneridae</taxon>
        <taxon>Pentapetalae</taxon>
        <taxon>Caryophyllales</taxon>
        <taxon>Cactineae</taxon>
        <taxon>Cactaceae</taxon>
        <taxon>Cactoideae</taxon>
        <taxon>Echinocereeae</taxon>
        <taxon>Carnegiea</taxon>
    </lineage>
</organism>
<protein>
    <submittedName>
        <fullName evidence="2">Uncharacterized protein</fullName>
    </submittedName>
</protein>
<feature type="transmembrane region" description="Helical" evidence="1">
    <location>
        <begin position="287"/>
        <end position="305"/>
    </location>
</feature>
<feature type="transmembrane region" description="Helical" evidence="1">
    <location>
        <begin position="317"/>
        <end position="339"/>
    </location>
</feature>
<dbReference type="GO" id="GO:0005363">
    <property type="term" value="F:maltose transmembrane transporter activity"/>
    <property type="evidence" value="ECO:0007669"/>
    <property type="project" value="TreeGrafter"/>
</dbReference>
<keyword evidence="1" id="KW-0472">Membrane</keyword>
<dbReference type="Proteomes" id="UP001153076">
    <property type="component" value="Unassembled WGS sequence"/>
</dbReference>
<gene>
    <name evidence="2" type="ORF">Cgig2_009184</name>
</gene>
<evidence type="ECO:0000313" key="2">
    <source>
        <dbReference type="EMBL" id="KAJ8441755.1"/>
    </source>
</evidence>
<feature type="transmembrane region" description="Helical" evidence="1">
    <location>
        <begin position="190"/>
        <end position="211"/>
    </location>
</feature>
<sequence>MVMTMAAQAMTQSLVRPLWLCPPSSSHSSSRLRSLASISSTPLLKNHYHDHIGGNGYDNSHGSSYVISNTGSRRPSSLNLHQWFKPVAVLEADLPFIQQWDWWTATFAAVANIPFLLLQLPQIMLNASNLMNGNKSALFAITAEHLKASVKNVTEHAYWFAWEPLTTFVLCQEEGDRSNNSAMLGSDLHWVLIFNFLHYFGVLPCAIWNFWDDFILVSGFSVLAQVIWFTCVPKSVLPGSIAFATALLVVIMSRAGKLSEGGWTATLLFMWMPVSQMWTNLMNPGNIKGLSAVSVLLSMIGNGLMIPRAVFTRDIMWFAGSCWASVLYGWGNLLCLYLFDNFSREFFFSSTAGFRPLFLGAGFTFWKDSRAHGHSNPFRSLKELVVGP</sequence>
<name>A0A9Q1KDZ3_9CARY</name>
<dbReference type="PANTHER" id="PTHR34809">
    <property type="entry name" value="MALTOSE EXCESS PROTEIN 1, CHLOROPLASTIC-RELATED"/>
    <property type="match status" value="1"/>
</dbReference>
<keyword evidence="3" id="KW-1185">Reference proteome</keyword>
<dbReference type="GO" id="GO:0009941">
    <property type="term" value="C:chloroplast envelope"/>
    <property type="evidence" value="ECO:0007669"/>
    <property type="project" value="TreeGrafter"/>
</dbReference>
<keyword evidence="1" id="KW-1133">Transmembrane helix</keyword>
<keyword evidence="1" id="KW-0812">Transmembrane</keyword>
<proteinExistence type="predicted"/>
<accession>A0A9Q1KDZ3</accession>
<dbReference type="InterPro" id="IPR034628">
    <property type="entry name" value="MEX1/MEX1-like"/>
</dbReference>
<feature type="transmembrane region" description="Helical" evidence="1">
    <location>
        <begin position="345"/>
        <end position="366"/>
    </location>
</feature>
<evidence type="ECO:0000313" key="3">
    <source>
        <dbReference type="Proteomes" id="UP001153076"/>
    </source>
</evidence>
<dbReference type="OrthoDB" id="8048523at2759"/>
<dbReference type="AlphaFoldDB" id="A0A9Q1KDZ3"/>
<evidence type="ECO:0000256" key="1">
    <source>
        <dbReference type="SAM" id="Phobius"/>
    </source>
</evidence>
<comment type="caution">
    <text evidence="2">The sequence shown here is derived from an EMBL/GenBank/DDBJ whole genome shotgun (WGS) entry which is preliminary data.</text>
</comment>